<dbReference type="PANTHER" id="PTHR12411">
    <property type="entry name" value="CYSTEINE PROTEASE FAMILY C1-RELATED"/>
    <property type="match status" value="1"/>
</dbReference>
<dbReference type="PROSITE" id="PS00139">
    <property type="entry name" value="THIOL_PROTEASE_CYS"/>
    <property type="match status" value="1"/>
</dbReference>
<keyword evidence="5" id="KW-0865">Zymogen</keyword>
<dbReference type="AlphaFoldDB" id="Q7YXL2"/>
<organism evidence="10">
    <name type="scientific">Tenebrio molitor</name>
    <name type="common">Yellow mealworm beetle</name>
    <dbReference type="NCBI Taxonomy" id="7067"/>
    <lineage>
        <taxon>Eukaryota</taxon>
        <taxon>Metazoa</taxon>
        <taxon>Ecdysozoa</taxon>
        <taxon>Arthropoda</taxon>
        <taxon>Hexapoda</taxon>
        <taxon>Insecta</taxon>
        <taxon>Pterygota</taxon>
        <taxon>Neoptera</taxon>
        <taxon>Endopterygota</taxon>
        <taxon>Coleoptera</taxon>
        <taxon>Polyphaga</taxon>
        <taxon>Cucujiformia</taxon>
        <taxon>Tenebrionidae</taxon>
        <taxon>Tenebrio</taxon>
    </lineage>
</organism>
<dbReference type="InterPro" id="IPR000668">
    <property type="entry name" value="Peptidase_C1A_C"/>
</dbReference>
<dbReference type="SMART" id="SM00645">
    <property type="entry name" value="Pept_C1"/>
    <property type="match status" value="1"/>
</dbReference>
<evidence type="ECO:0000256" key="6">
    <source>
        <dbReference type="ARBA" id="ARBA00023157"/>
    </source>
</evidence>
<feature type="signal peptide" evidence="7">
    <location>
        <begin position="1"/>
        <end position="18"/>
    </location>
</feature>
<dbReference type="PDBsum" id="3QT4"/>
<evidence type="ECO:0000256" key="7">
    <source>
        <dbReference type="SAM" id="SignalP"/>
    </source>
</evidence>
<dbReference type="SMR" id="Q7YXL2"/>
<keyword evidence="11" id="KW-0002">3D-structure</keyword>
<proteinExistence type="evidence at protein level"/>
<dbReference type="InterPro" id="IPR039417">
    <property type="entry name" value="Peptidase_C1A_papain-like"/>
</dbReference>
<dbReference type="Pfam" id="PF00112">
    <property type="entry name" value="Peptidase_C1"/>
    <property type="match status" value="1"/>
</dbReference>
<evidence type="ECO:0000256" key="1">
    <source>
        <dbReference type="ARBA" id="ARBA00008455"/>
    </source>
</evidence>
<dbReference type="CDD" id="cd02248">
    <property type="entry name" value="Peptidase_C1A"/>
    <property type="match status" value="1"/>
</dbReference>
<name>Q7YXL2_TENMO</name>
<dbReference type="EMBL" id="AY332272">
    <property type="protein sequence ID" value="AAP94048.2"/>
    <property type="molecule type" value="mRNA"/>
</dbReference>
<dbReference type="EvolutionaryTrace" id="Q7YXL2"/>
<feature type="chain" id="PRO_5018595648" evidence="7">
    <location>
        <begin position="19"/>
        <end position="330"/>
    </location>
</feature>
<sequence length="330" mass="36278">MSELGILVLCLAFAATLALPKSLFQEQWSQFKLTHKKSYSSPIEEIRRQLIFKDNVAKIAEHNAKFEKGEVTYSKAMNQFGDMSKEEFLAYVNRGKAQKPKHPENLRMPYVSSKKPLAASVDWRSNAVSEVKDQGQCGSCWSFSTTGAVEGQLALQRGRLTSLSEQNLIDCSSSYGNAGCDGGWMDSAFSYIHDYGIMSESAYPYEAQGDYCRFDSSQSVTTLSGYYDLPSGDENSLADAVGQAGPVAVAIDATDELQFYSGGLFYDQTCNQSDLNHGVLVVGYGSDNGQDYWILKNSWGSGWGESGYWRQVRNYGNNCGIATAASYPAL</sequence>
<keyword evidence="6" id="KW-1015">Disulfide bond</keyword>
<keyword evidence="3" id="KW-0378">Hydrolase</keyword>
<dbReference type="SUPFAM" id="SSF54001">
    <property type="entry name" value="Cysteine proteinases"/>
    <property type="match status" value="1"/>
</dbReference>
<evidence type="ECO:0000256" key="5">
    <source>
        <dbReference type="ARBA" id="ARBA00023145"/>
    </source>
</evidence>
<evidence type="ECO:0000256" key="2">
    <source>
        <dbReference type="ARBA" id="ARBA00022670"/>
    </source>
</evidence>
<comment type="similarity">
    <text evidence="1">Belongs to the peptidase C1 family.</text>
</comment>
<feature type="domain" description="Cathepsin propeptide inhibitor" evidence="9">
    <location>
        <begin position="28"/>
        <end position="88"/>
    </location>
</feature>
<dbReference type="GO" id="GO:0006508">
    <property type="term" value="P:proteolysis"/>
    <property type="evidence" value="ECO:0007669"/>
    <property type="project" value="UniProtKB-KW"/>
</dbReference>
<accession>Q7YXL2</accession>
<evidence type="ECO:0000256" key="4">
    <source>
        <dbReference type="ARBA" id="ARBA00022807"/>
    </source>
</evidence>
<dbReference type="InterPro" id="IPR013201">
    <property type="entry name" value="Prot_inhib_I29"/>
</dbReference>
<evidence type="ECO:0007829" key="11">
    <source>
        <dbReference type="PDB" id="3QT4"/>
    </source>
</evidence>
<dbReference type="PDB" id="3QT4">
    <property type="method" value="X-ray"/>
    <property type="resolution" value="2.11 A"/>
    <property type="chains" value="A=19-330"/>
</dbReference>
<dbReference type="PRINTS" id="PR00705">
    <property type="entry name" value="PAPAIN"/>
</dbReference>
<keyword evidence="7" id="KW-0732">Signal</keyword>
<protein>
    <submittedName>
        <fullName evidence="10">Cathepsin-L-like midgut cysteine proteinase</fullName>
    </submittedName>
</protein>
<feature type="disulfide bond" evidence="11">
    <location>
        <begin position="171"/>
        <end position="212"/>
    </location>
</feature>
<evidence type="ECO:0000256" key="3">
    <source>
        <dbReference type="ARBA" id="ARBA00022801"/>
    </source>
</evidence>
<feature type="disulfide bond" evidence="11">
    <location>
        <begin position="137"/>
        <end position="180"/>
    </location>
</feature>
<dbReference type="Gene3D" id="3.90.70.10">
    <property type="entry name" value="Cysteine proteinases"/>
    <property type="match status" value="1"/>
</dbReference>
<feature type="domain" description="Peptidase C1A papain C-terminal" evidence="8">
    <location>
        <begin position="117"/>
        <end position="329"/>
    </location>
</feature>
<reference evidence="10" key="1">
    <citation type="journal article" date="2005" name="Insect Biochem. Mol. Biol.">
        <title>The cathepsin L-like proteinases from the midgut of Tenebrio molitor larvae: sequence, properties, immunocytochemical localization and function.</title>
        <authorList>
            <person name="Cristofoletti P.T."/>
            <person name="Ribeiro A.F."/>
            <person name="Terra W.R."/>
        </authorList>
    </citation>
    <scope>NUCLEOTIDE SEQUENCE</scope>
</reference>
<dbReference type="InterPro" id="IPR025660">
    <property type="entry name" value="Pept_his_AS"/>
</dbReference>
<evidence type="ECO:0000259" key="8">
    <source>
        <dbReference type="SMART" id="SM00645"/>
    </source>
</evidence>
<dbReference type="FunFam" id="3.90.70.10:FF:000006">
    <property type="entry name" value="Cathepsin S"/>
    <property type="match status" value="1"/>
</dbReference>
<dbReference type="InterPro" id="IPR000169">
    <property type="entry name" value="Pept_cys_AS"/>
</dbReference>
<dbReference type="Pfam" id="PF08246">
    <property type="entry name" value="Inhibitor_I29"/>
    <property type="match status" value="1"/>
</dbReference>
<dbReference type="SMART" id="SM00848">
    <property type="entry name" value="Inhibitor_I29"/>
    <property type="match status" value="1"/>
</dbReference>
<reference evidence="11" key="2">
    <citation type="journal article" date="2012" name="Insect Biochem. Mol. Biol.">
        <title>The 3D structure and function of digestive cathepsin L-like proteinases of Tenebrio molitor larval midgut.</title>
        <authorList>
            <person name="Beton D."/>
            <person name="Guzzo C.R."/>
            <person name="Ribeiro A.F."/>
            <person name="Farah C.S."/>
            <person name="Terra W.R."/>
        </authorList>
    </citation>
    <scope>X-RAY CRYSTALLOGRAPHY (2.11 ANGSTROMS) OF 19-330</scope>
    <scope>DISULFIDE BONDS</scope>
</reference>
<evidence type="ECO:0000313" key="10">
    <source>
        <dbReference type="EMBL" id="AAP94048.2"/>
    </source>
</evidence>
<keyword evidence="2" id="KW-0645">Protease</keyword>
<dbReference type="InterPro" id="IPR013128">
    <property type="entry name" value="Peptidase_C1A"/>
</dbReference>
<keyword evidence="4" id="KW-0788">Thiol protease</keyword>
<evidence type="ECO:0000259" key="9">
    <source>
        <dbReference type="SMART" id="SM00848"/>
    </source>
</evidence>
<feature type="disulfide bond" evidence="11">
    <location>
        <begin position="270"/>
        <end position="319"/>
    </location>
</feature>
<dbReference type="PROSITE" id="PS00639">
    <property type="entry name" value="THIOL_PROTEASE_HIS"/>
    <property type="match status" value="1"/>
</dbReference>
<dbReference type="GO" id="GO:0008234">
    <property type="term" value="F:cysteine-type peptidase activity"/>
    <property type="evidence" value="ECO:0007669"/>
    <property type="project" value="UniProtKB-KW"/>
</dbReference>
<dbReference type="InterPro" id="IPR038765">
    <property type="entry name" value="Papain-like_cys_pep_sf"/>
</dbReference>